<reference evidence="4 5" key="1">
    <citation type="submission" date="2023-07" db="EMBL/GenBank/DDBJ databases">
        <title>Genomic Encyclopedia of Type Strains, Phase IV (KMG-IV): sequencing the most valuable type-strain genomes for metagenomic binning, comparative biology and taxonomic classification.</title>
        <authorList>
            <person name="Goeker M."/>
        </authorList>
    </citation>
    <scope>NUCLEOTIDE SEQUENCE [LARGE SCALE GENOMIC DNA]</scope>
    <source>
        <strain evidence="4 5">DSM 12751</strain>
    </source>
</reference>
<proteinExistence type="inferred from homology"/>
<dbReference type="Proteomes" id="UP001235840">
    <property type="component" value="Unassembled WGS sequence"/>
</dbReference>
<dbReference type="InterPro" id="IPR041802">
    <property type="entry name" value="MPP_YfcE"/>
</dbReference>
<comment type="similarity">
    <text evidence="1 2">Belongs to the metallophosphoesterase superfamily. YfcE family.</text>
</comment>
<accession>A0ABT9W3J5</accession>
<evidence type="ECO:0000313" key="4">
    <source>
        <dbReference type="EMBL" id="MDQ0167802.1"/>
    </source>
</evidence>
<dbReference type="Gene3D" id="3.60.21.10">
    <property type="match status" value="1"/>
</dbReference>
<protein>
    <recommendedName>
        <fullName evidence="2">Phosphoesterase</fullName>
        <ecNumber evidence="2">3.1.4.-</ecNumber>
    </recommendedName>
</protein>
<dbReference type="InterPro" id="IPR024654">
    <property type="entry name" value="Calcineurin-like_PHP_lpxH"/>
</dbReference>
<dbReference type="PANTHER" id="PTHR11124">
    <property type="entry name" value="VACUOLAR SORTING PROTEIN VPS29"/>
    <property type="match status" value="1"/>
</dbReference>
<keyword evidence="2" id="KW-0479">Metal-binding</keyword>
<comment type="cofactor">
    <cofactor evidence="2">
        <name>a divalent metal cation</name>
        <dbReference type="ChEBI" id="CHEBI:60240"/>
    </cofactor>
</comment>
<dbReference type="Pfam" id="PF12850">
    <property type="entry name" value="Metallophos_2"/>
    <property type="match status" value="1"/>
</dbReference>
<dbReference type="InterPro" id="IPR000979">
    <property type="entry name" value="Phosphodiesterase_MJ0936/Vps29"/>
</dbReference>
<dbReference type="NCBIfam" id="TIGR00040">
    <property type="entry name" value="yfcE"/>
    <property type="match status" value="1"/>
</dbReference>
<dbReference type="InterPro" id="IPR029052">
    <property type="entry name" value="Metallo-depent_PP-like"/>
</dbReference>
<sequence length="174" mass="19890">MKALIISDTHGLTKEVNQVVKREAYKKGFHCGDYCTDPTQYPFNKLELVRGNNDFQKDVPNDKLIKWQGSTFFLTHGHLYQVDYSLLKLRYKAEEVGADIVLFGHTHYPVCFEEDGMIFCNPGSLRQPRGFSTPTYVTLDISKGKNSADKTKLAFTYYDPKGKQVDSLSQTFSR</sequence>
<dbReference type="CDD" id="cd00841">
    <property type="entry name" value="MPP_YfcE"/>
    <property type="match status" value="1"/>
</dbReference>
<dbReference type="RefSeq" id="WP_307397014.1">
    <property type="nucleotide sequence ID" value="NZ_BAAADK010000049.1"/>
</dbReference>
<feature type="domain" description="Calcineurin-like phosphoesterase" evidence="3">
    <location>
        <begin position="1"/>
        <end position="143"/>
    </location>
</feature>
<comment type="caution">
    <text evidence="4">The sequence shown here is derived from an EMBL/GenBank/DDBJ whole genome shotgun (WGS) entry which is preliminary data.</text>
</comment>
<evidence type="ECO:0000259" key="3">
    <source>
        <dbReference type="Pfam" id="PF12850"/>
    </source>
</evidence>
<dbReference type="SUPFAM" id="SSF56300">
    <property type="entry name" value="Metallo-dependent phosphatases"/>
    <property type="match status" value="1"/>
</dbReference>
<name>A0ABT9W3J5_9BACI</name>
<evidence type="ECO:0000313" key="5">
    <source>
        <dbReference type="Proteomes" id="UP001235840"/>
    </source>
</evidence>
<organism evidence="4 5">
    <name type="scientific">Caldalkalibacillus horti</name>
    <dbReference type="NCBI Taxonomy" id="77523"/>
    <lineage>
        <taxon>Bacteria</taxon>
        <taxon>Bacillati</taxon>
        <taxon>Bacillota</taxon>
        <taxon>Bacilli</taxon>
        <taxon>Bacillales</taxon>
        <taxon>Bacillaceae</taxon>
        <taxon>Caldalkalibacillus</taxon>
    </lineage>
</organism>
<gene>
    <name evidence="4" type="ORF">J2S11_003731</name>
</gene>
<dbReference type="EMBL" id="JAUSTY010000020">
    <property type="protein sequence ID" value="MDQ0167802.1"/>
    <property type="molecule type" value="Genomic_DNA"/>
</dbReference>
<evidence type="ECO:0000256" key="1">
    <source>
        <dbReference type="ARBA" id="ARBA00008950"/>
    </source>
</evidence>
<evidence type="ECO:0000256" key="2">
    <source>
        <dbReference type="RuleBase" id="RU362039"/>
    </source>
</evidence>
<dbReference type="EC" id="3.1.4.-" evidence="2"/>
<keyword evidence="5" id="KW-1185">Reference proteome</keyword>